<dbReference type="AlphaFoldDB" id="A0A4Y7IY00"/>
<accession>A0A4Y7IY00</accession>
<name>A0A4Y7IY00_PAPSO</name>
<protein>
    <submittedName>
        <fullName evidence="1">Uncharacterized protein</fullName>
    </submittedName>
</protein>
<proteinExistence type="predicted"/>
<dbReference type="Gramene" id="RZC52680">
    <property type="protein sequence ID" value="RZC52680"/>
    <property type="gene ID" value="C5167_021109"/>
</dbReference>
<organism evidence="1 2">
    <name type="scientific">Papaver somniferum</name>
    <name type="common">Opium poppy</name>
    <dbReference type="NCBI Taxonomy" id="3469"/>
    <lineage>
        <taxon>Eukaryota</taxon>
        <taxon>Viridiplantae</taxon>
        <taxon>Streptophyta</taxon>
        <taxon>Embryophyta</taxon>
        <taxon>Tracheophyta</taxon>
        <taxon>Spermatophyta</taxon>
        <taxon>Magnoliopsida</taxon>
        <taxon>Ranunculales</taxon>
        <taxon>Papaveraceae</taxon>
        <taxon>Papaveroideae</taxon>
        <taxon>Papaver</taxon>
    </lineage>
</organism>
<keyword evidence="2" id="KW-1185">Reference proteome</keyword>
<dbReference type="Proteomes" id="UP000316621">
    <property type="component" value="Chromosome 2"/>
</dbReference>
<evidence type="ECO:0000313" key="1">
    <source>
        <dbReference type="EMBL" id="RZC52680.1"/>
    </source>
</evidence>
<dbReference type="EMBL" id="CM010716">
    <property type="protein sequence ID" value="RZC52680.1"/>
    <property type="molecule type" value="Genomic_DNA"/>
</dbReference>
<evidence type="ECO:0000313" key="2">
    <source>
        <dbReference type="Proteomes" id="UP000316621"/>
    </source>
</evidence>
<gene>
    <name evidence="1" type="ORF">C5167_021109</name>
</gene>
<reference evidence="1 2" key="1">
    <citation type="journal article" date="2018" name="Science">
        <title>The opium poppy genome and morphinan production.</title>
        <authorList>
            <person name="Guo L."/>
            <person name="Winzer T."/>
            <person name="Yang X."/>
            <person name="Li Y."/>
            <person name="Ning Z."/>
            <person name="He Z."/>
            <person name="Teodor R."/>
            <person name="Lu Y."/>
            <person name="Bowser T.A."/>
            <person name="Graham I.A."/>
            <person name="Ye K."/>
        </authorList>
    </citation>
    <scope>NUCLEOTIDE SEQUENCE [LARGE SCALE GENOMIC DNA]</scope>
    <source>
        <strain evidence="2">cv. HN1</strain>
        <tissue evidence="1">Leaves</tissue>
    </source>
</reference>
<sequence>MILLLRQNELVATLSRSQEDQSLLLAGKLCYRDLDVLGNMTVAKFWSPKIMTADEDFGMLLEAALIHDRCVAAIMNEDERDVV</sequence>